<dbReference type="InterPro" id="IPR004875">
    <property type="entry name" value="DDE_SF_endonuclease_dom"/>
</dbReference>
<evidence type="ECO:0000256" key="1">
    <source>
        <dbReference type="ARBA" id="ARBA00004123"/>
    </source>
</evidence>
<dbReference type="Gene3D" id="1.10.10.60">
    <property type="entry name" value="Homeodomain-like"/>
    <property type="match status" value="1"/>
</dbReference>
<dbReference type="Pfam" id="PF03221">
    <property type="entry name" value="HTH_Tnp_Tc5"/>
    <property type="match status" value="1"/>
</dbReference>
<evidence type="ECO:0000259" key="4">
    <source>
        <dbReference type="Pfam" id="PF03184"/>
    </source>
</evidence>
<keyword evidence="3" id="KW-0539">Nucleus</keyword>
<feature type="domain" description="HTH psq-type" evidence="6">
    <location>
        <begin position="42"/>
        <end position="82"/>
    </location>
</feature>
<dbReference type="InterPro" id="IPR007889">
    <property type="entry name" value="HTH_Psq"/>
</dbReference>
<dbReference type="SUPFAM" id="SSF46689">
    <property type="entry name" value="Homeodomain-like"/>
    <property type="match status" value="1"/>
</dbReference>
<feature type="domain" description="DDE-1" evidence="4">
    <location>
        <begin position="203"/>
        <end position="252"/>
    </location>
</feature>
<comment type="subcellular location">
    <subcellularLocation>
        <location evidence="1">Nucleus</location>
    </subcellularLocation>
</comment>
<evidence type="ECO:0000256" key="2">
    <source>
        <dbReference type="ARBA" id="ARBA00023125"/>
    </source>
</evidence>
<dbReference type="Proteomes" id="UP001162162">
    <property type="component" value="Unassembled WGS sequence"/>
</dbReference>
<accession>A0AAV8XYK3</accession>
<feature type="domain" description="HTH CENPB-type" evidence="5">
    <location>
        <begin position="113"/>
        <end position="133"/>
    </location>
</feature>
<dbReference type="PANTHER" id="PTHR19303">
    <property type="entry name" value="TRANSPOSON"/>
    <property type="match status" value="1"/>
</dbReference>
<protein>
    <recommendedName>
        <fullName evidence="9">Transposase</fullName>
    </recommendedName>
</protein>
<evidence type="ECO:0000259" key="6">
    <source>
        <dbReference type="Pfam" id="PF04218"/>
    </source>
</evidence>
<dbReference type="InterPro" id="IPR050863">
    <property type="entry name" value="CenT-Element_Derived"/>
</dbReference>
<proteinExistence type="predicted"/>
<keyword evidence="2" id="KW-0238">DNA-binding</keyword>
<dbReference type="Pfam" id="PF03184">
    <property type="entry name" value="DDE_1"/>
    <property type="match status" value="1"/>
</dbReference>
<dbReference type="InterPro" id="IPR009057">
    <property type="entry name" value="Homeodomain-like_sf"/>
</dbReference>
<sequence length="267" mass="30671">MGYLSKRDHLQNCKDLLNYTYKETLRLWDVKNRDCAKKLKGEKLQVIDYFKNGMKNKDLSEKYKVHHSAISKIIHNKDKILQHKETMEKYGANKNVLRYSSVHDSLFEILNVDSNFSASNGWLARFKKCHGIRCLNIKGEKLSANDDDANAFREGLKAFLENHGYKLDNIYNGDETSLFWKHFPTKTFVCRKETEAPGRKASKDRVTIEVCSNASGTHKIPLTVIGKSEHPRCLKNVSTSIVYRAQKKVGWIATFSLIGTRMCSYPA</sequence>
<evidence type="ECO:0000313" key="7">
    <source>
        <dbReference type="EMBL" id="KAJ8944179.1"/>
    </source>
</evidence>
<evidence type="ECO:0000259" key="5">
    <source>
        <dbReference type="Pfam" id="PF03221"/>
    </source>
</evidence>
<dbReference type="EMBL" id="JAPWTK010000264">
    <property type="protein sequence ID" value="KAJ8944179.1"/>
    <property type="molecule type" value="Genomic_DNA"/>
</dbReference>
<reference evidence="7" key="1">
    <citation type="journal article" date="2023" name="Insect Mol. Biol.">
        <title>Genome sequencing provides insights into the evolution of gene families encoding plant cell wall-degrading enzymes in longhorned beetles.</title>
        <authorList>
            <person name="Shin N.R."/>
            <person name="Okamura Y."/>
            <person name="Kirsch R."/>
            <person name="Pauchet Y."/>
        </authorList>
    </citation>
    <scope>NUCLEOTIDE SEQUENCE</scope>
    <source>
        <strain evidence="7">AMC_N1</strain>
    </source>
</reference>
<dbReference type="InterPro" id="IPR006600">
    <property type="entry name" value="HTH_CenpB_DNA-bd_dom"/>
</dbReference>
<name>A0AAV8XYK3_9CUCU</name>
<evidence type="ECO:0000256" key="3">
    <source>
        <dbReference type="ARBA" id="ARBA00023242"/>
    </source>
</evidence>
<dbReference type="Pfam" id="PF04218">
    <property type="entry name" value="CENP-B_N"/>
    <property type="match status" value="1"/>
</dbReference>
<evidence type="ECO:0000313" key="8">
    <source>
        <dbReference type="Proteomes" id="UP001162162"/>
    </source>
</evidence>
<organism evidence="7 8">
    <name type="scientific">Aromia moschata</name>
    <dbReference type="NCBI Taxonomy" id="1265417"/>
    <lineage>
        <taxon>Eukaryota</taxon>
        <taxon>Metazoa</taxon>
        <taxon>Ecdysozoa</taxon>
        <taxon>Arthropoda</taxon>
        <taxon>Hexapoda</taxon>
        <taxon>Insecta</taxon>
        <taxon>Pterygota</taxon>
        <taxon>Neoptera</taxon>
        <taxon>Endopterygota</taxon>
        <taxon>Coleoptera</taxon>
        <taxon>Polyphaga</taxon>
        <taxon>Cucujiformia</taxon>
        <taxon>Chrysomeloidea</taxon>
        <taxon>Cerambycidae</taxon>
        <taxon>Cerambycinae</taxon>
        <taxon>Callichromatini</taxon>
        <taxon>Aromia</taxon>
    </lineage>
</organism>
<evidence type="ECO:0008006" key="9">
    <source>
        <dbReference type="Google" id="ProtNLM"/>
    </source>
</evidence>
<keyword evidence="8" id="KW-1185">Reference proteome</keyword>
<dbReference type="AlphaFoldDB" id="A0AAV8XYK3"/>
<comment type="caution">
    <text evidence="7">The sequence shown here is derived from an EMBL/GenBank/DDBJ whole genome shotgun (WGS) entry which is preliminary data.</text>
</comment>
<dbReference type="PANTHER" id="PTHR19303:SF16">
    <property type="entry name" value="JERKY PROTEIN HOMOLOG-LIKE"/>
    <property type="match status" value="1"/>
</dbReference>
<dbReference type="GO" id="GO:0005634">
    <property type="term" value="C:nucleus"/>
    <property type="evidence" value="ECO:0007669"/>
    <property type="project" value="UniProtKB-SubCell"/>
</dbReference>
<dbReference type="GO" id="GO:0003677">
    <property type="term" value="F:DNA binding"/>
    <property type="evidence" value="ECO:0007669"/>
    <property type="project" value="UniProtKB-KW"/>
</dbReference>
<gene>
    <name evidence="7" type="ORF">NQ318_016159</name>
</gene>